<proteinExistence type="inferred from homology"/>
<name>A0A939H9D3_9CLOT</name>
<reference evidence="7" key="1">
    <citation type="submission" date="2021-03" db="EMBL/GenBank/DDBJ databases">
        <title>Proteiniclasticum marinus sp. nov., isolated from tidal flat sediment.</title>
        <authorList>
            <person name="Namirimu T."/>
            <person name="Yang J.-A."/>
            <person name="Yang S.-H."/>
            <person name="Kim Y.-J."/>
            <person name="Kwon K.K."/>
        </authorList>
    </citation>
    <scope>NUCLEOTIDE SEQUENCE</scope>
    <source>
        <strain evidence="7">SCR006</strain>
    </source>
</reference>
<dbReference type="Pfam" id="PF08279">
    <property type="entry name" value="HTH_11"/>
    <property type="match status" value="1"/>
</dbReference>
<comment type="catalytic activity">
    <reaction evidence="5">
        <text>biotin + L-lysyl-[protein] + ATP = N(6)-biotinyl-L-lysyl-[protein] + AMP + diphosphate + H(+)</text>
        <dbReference type="Rhea" id="RHEA:11756"/>
        <dbReference type="Rhea" id="RHEA-COMP:9752"/>
        <dbReference type="Rhea" id="RHEA-COMP:10505"/>
        <dbReference type="ChEBI" id="CHEBI:15378"/>
        <dbReference type="ChEBI" id="CHEBI:29969"/>
        <dbReference type="ChEBI" id="CHEBI:30616"/>
        <dbReference type="ChEBI" id="CHEBI:33019"/>
        <dbReference type="ChEBI" id="CHEBI:57586"/>
        <dbReference type="ChEBI" id="CHEBI:83144"/>
        <dbReference type="ChEBI" id="CHEBI:456215"/>
        <dbReference type="EC" id="6.3.4.15"/>
    </reaction>
</comment>
<dbReference type="InterPro" id="IPR004143">
    <property type="entry name" value="BPL_LPL_catalytic"/>
</dbReference>
<dbReference type="GO" id="GO:0005737">
    <property type="term" value="C:cytoplasm"/>
    <property type="evidence" value="ECO:0007669"/>
    <property type="project" value="TreeGrafter"/>
</dbReference>
<dbReference type="PANTHER" id="PTHR12835:SF5">
    <property type="entry name" value="BIOTIN--PROTEIN LIGASE"/>
    <property type="match status" value="1"/>
</dbReference>
<dbReference type="SUPFAM" id="SSF50037">
    <property type="entry name" value="C-terminal domain of transcriptional repressors"/>
    <property type="match status" value="1"/>
</dbReference>
<feature type="binding site" evidence="5">
    <location>
        <position position="184"/>
    </location>
    <ligand>
        <name>biotin</name>
        <dbReference type="ChEBI" id="CHEBI:57586"/>
    </ligand>
</feature>
<dbReference type="SUPFAM" id="SSF46785">
    <property type="entry name" value="Winged helix' DNA-binding domain"/>
    <property type="match status" value="1"/>
</dbReference>
<comment type="similarity">
    <text evidence="5">Belongs to the biotin--protein ligase family.</text>
</comment>
<dbReference type="GO" id="GO:0009249">
    <property type="term" value="P:protein lipoylation"/>
    <property type="evidence" value="ECO:0007669"/>
    <property type="project" value="UniProtKB-ARBA"/>
</dbReference>
<evidence type="ECO:0000313" key="7">
    <source>
        <dbReference type="EMBL" id="MBO1264100.1"/>
    </source>
</evidence>
<comment type="caution">
    <text evidence="7">The sequence shown here is derived from an EMBL/GenBank/DDBJ whole genome shotgun (WGS) entry which is preliminary data.</text>
</comment>
<organism evidence="7 8">
    <name type="scientific">Proteiniclasticum aestuarii</name>
    <dbReference type="NCBI Taxonomy" id="2817862"/>
    <lineage>
        <taxon>Bacteria</taxon>
        <taxon>Bacillati</taxon>
        <taxon>Bacillota</taxon>
        <taxon>Clostridia</taxon>
        <taxon>Eubacteriales</taxon>
        <taxon>Clostridiaceae</taxon>
        <taxon>Proteiniclasticum</taxon>
    </lineage>
</organism>
<feature type="DNA-binding region" description="H-T-H motif" evidence="5">
    <location>
        <begin position="20"/>
        <end position="39"/>
    </location>
</feature>
<evidence type="ECO:0000256" key="5">
    <source>
        <dbReference type="HAMAP-Rule" id="MF_00978"/>
    </source>
</evidence>
<keyword evidence="5" id="KW-0238">DNA-binding</keyword>
<keyword evidence="3 5" id="KW-0067">ATP-binding</keyword>
<dbReference type="Gene3D" id="3.30.930.10">
    <property type="entry name" value="Bira Bifunctional Protein, Domain 2"/>
    <property type="match status" value="1"/>
</dbReference>
<dbReference type="InterPro" id="IPR036390">
    <property type="entry name" value="WH_DNA-bd_sf"/>
</dbReference>
<feature type="domain" description="BPL/LPL catalytic" evidence="6">
    <location>
        <begin position="78"/>
        <end position="257"/>
    </location>
</feature>
<evidence type="ECO:0000256" key="4">
    <source>
        <dbReference type="ARBA" id="ARBA00023267"/>
    </source>
</evidence>
<feature type="binding site" evidence="5">
    <location>
        <position position="113"/>
    </location>
    <ligand>
        <name>biotin</name>
        <dbReference type="ChEBI" id="CHEBI:57586"/>
    </ligand>
</feature>
<dbReference type="NCBIfam" id="TIGR00121">
    <property type="entry name" value="birA_ligase"/>
    <property type="match status" value="1"/>
</dbReference>
<dbReference type="GO" id="GO:0003677">
    <property type="term" value="F:DNA binding"/>
    <property type="evidence" value="ECO:0007669"/>
    <property type="project" value="UniProtKB-UniRule"/>
</dbReference>
<keyword evidence="5" id="KW-0805">Transcription regulation</keyword>
<dbReference type="InterPro" id="IPR036388">
    <property type="entry name" value="WH-like_DNA-bd_sf"/>
</dbReference>
<dbReference type="Pfam" id="PF02237">
    <property type="entry name" value="BPL_C"/>
    <property type="match status" value="1"/>
</dbReference>
<dbReference type="Gene3D" id="2.30.30.100">
    <property type="match status" value="1"/>
</dbReference>
<dbReference type="GO" id="GO:0005524">
    <property type="term" value="F:ATP binding"/>
    <property type="evidence" value="ECO:0007669"/>
    <property type="project" value="UniProtKB-UniRule"/>
</dbReference>
<feature type="binding site" evidence="5">
    <location>
        <begin position="91"/>
        <end position="93"/>
    </location>
    <ligand>
        <name>biotin</name>
        <dbReference type="ChEBI" id="CHEBI:57586"/>
    </ligand>
</feature>
<keyword evidence="4 5" id="KW-0092">Biotin</keyword>
<dbReference type="RefSeq" id="WP_207598619.1">
    <property type="nucleotide sequence ID" value="NZ_JAFNJU010000002.1"/>
</dbReference>
<keyword evidence="1 5" id="KW-0436">Ligase</keyword>
<dbReference type="Pfam" id="PF03099">
    <property type="entry name" value="BPL_LplA_LipB"/>
    <property type="match status" value="1"/>
</dbReference>
<dbReference type="AlphaFoldDB" id="A0A939H9D3"/>
<dbReference type="InterPro" id="IPR045864">
    <property type="entry name" value="aa-tRNA-synth_II/BPL/LPL"/>
</dbReference>
<dbReference type="InterPro" id="IPR004408">
    <property type="entry name" value="Biotin_CoA_COase_ligase"/>
</dbReference>
<protein>
    <recommendedName>
        <fullName evidence="5">Bifunctional ligase/repressor BirA</fullName>
    </recommendedName>
    <alternativeName>
        <fullName evidence="5">Biotin--[acetyl-CoA-carboxylase] ligase</fullName>
        <ecNumber evidence="5">6.3.4.15</ecNumber>
    </alternativeName>
    <alternativeName>
        <fullName evidence="5">Biotin--protein ligase</fullName>
    </alternativeName>
    <alternativeName>
        <fullName evidence="5">Biotin-[acetyl-CoA carboxylase] synthetase</fullName>
    </alternativeName>
</protein>
<evidence type="ECO:0000256" key="1">
    <source>
        <dbReference type="ARBA" id="ARBA00022598"/>
    </source>
</evidence>
<dbReference type="InterPro" id="IPR008988">
    <property type="entry name" value="Transcriptional_repressor_C"/>
</dbReference>
<evidence type="ECO:0000256" key="3">
    <source>
        <dbReference type="ARBA" id="ARBA00022840"/>
    </source>
</evidence>
<dbReference type="InterPro" id="IPR030855">
    <property type="entry name" value="Bifunct_BirA"/>
</dbReference>
<dbReference type="Proteomes" id="UP000664218">
    <property type="component" value="Unassembled WGS sequence"/>
</dbReference>
<dbReference type="GO" id="GO:0006355">
    <property type="term" value="P:regulation of DNA-templated transcription"/>
    <property type="evidence" value="ECO:0007669"/>
    <property type="project" value="UniProtKB-UniRule"/>
</dbReference>
<keyword evidence="8" id="KW-1185">Reference proteome</keyword>
<comment type="function">
    <text evidence="5">Acts both as a biotin--[acetyl-CoA-carboxylase] ligase and a repressor.</text>
</comment>
<dbReference type="PROSITE" id="PS51733">
    <property type="entry name" value="BPL_LPL_CATALYTIC"/>
    <property type="match status" value="1"/>
</dbReference>
<evidence type="ECO:0000313" key="8">
    <source>
        <dbReference type="Proteomes" id="UP000664218"/>
    </source>
</evidence>
<evidence type="ECO:0000259" key="6">
    <source>
        <dbReference type="PROSITE" id="PS51733"/>
    </source>
</evidence>
<keyword evidence="2 5" id="KW-0547">Nucleotide-binding</keyword>
<dbReference type="SUPFAM" id="SSF55681">
    <property type="entry name" value="Class II aaRS and biotin synthetases"/>
    <property type="match status" value="1"/>
</dbReference>
<keyword evidence="5" id="KW-0804">Transcription</keyword>
<keyword evidence="5" id="KW-0678">Repressor</keyword>
<dbReference type="GO" id="GO:0004077">
    <property type="term" value="F:biotin--[biotin carboxyl-carrier protein] ligase activity"/>
    <property type="evidence" value="ECO:0007669"/>
    <property type="project" value="UniProtKB-UniRule"/>
</dbReference>
<sequence length="325" mass="36263">MSKDKILALLEEHKGTILSGNDLSEKLGISRNAIWKSINALRKDGHEITSVKNKGYVLEMGSDHLSESEIRLHLEEYASSYHMLILDEIPSTNTYVKEHKDLPDHTVVLAKTQTSGRGRMGKTFHSKDQGGLYLSLLLTKDLTRYNTDLATLAAALAAAETLDTKCGVHTRIKWVNDLYLSGLKVCGILTEGSLEFESGTLNSLIIGVGINVNTESFPEELKDIATSLHEVTGKKFLRSALIADLLINLEKHLLMTRENPEELLRRYKEKMLYLGEDITIHRGNEITSGKLLDLSPQGHLIIESQGKTLTLNSGEISIRKRVYKK</sequence>
<accession>A0A939H9D3</accession>
<dbReference type="CDD" id="cd16442">
    <property type="entry name" value="BPL"/>
    <property type="match status" value="1"/>
</dbReference>
<evidence type="ECO:0000256" key="2">
    <source>
        <dbReference type="ARBA" id="ARBA00022741"/>
    </source>
</evidence>
<dbReference type="EC" id="6.3.4.15" evidence="5"/>
<dbReference type="InterPro" id="IPR013196">
    <property type="entry name" value="HTH_11"/>
</dbReference>
<dbReference type="EMBL" id="JAFNJU010000002">
    <property type="protein sequence ID" value="MBO1264100.1"/>
    <property type="molecule type" value="Genomic_DNA"/>
</dbReference>
<dbReference type="InterPro" id="IPR003142">
    <property type="entry name" value="BPL_C"/>
</dbReference>
<dbReference type="HAMAP" id="MF_00978">
    <property type="entry name" value="Bifunct_BirA"/>
    <property type="match status" value="1"/>
</dbReference>
<gene>
    <name evidence="5" type="primary">birA</name>
    <name evidence="7" type="ORF">J3A84_03450</name>
</gene>
<feature type="binding site" evidence="5">
    <location>
        <begin position="117"/>
        <end position="119"/>
    </location>
    <ligand>
        <name>biotin</name>
        <dbReference type="ChEBI" id="CHEBI:57586"/>
    </ligand>
</feature>
<dbReference type="PANTHER" id="PTHR12835">
    <property type="entry name" value="BIOTIN PROTEIN LIGASE"/>
    <property type="match status" value="1"/>
</dbReference>
<dbReference type="Gene3D" id="1.10.10.10">
    <property type="entry name" value="Winged helix-like DNA-binding domain superfamily/Winged helix DNA-binding domain"/>
    <property type="match status" value="1"/>
</dbReference>
<dbReference type="GO" id="GO:0016740">
    <property type="term" value="F:transferase activity"/>
    <property type="evidence" value="ECO:0007669"/>
    <property type="project" value="UniProtKB-ARBA"/>
</dbReference>